<dbReference type="OrthoDB" id="9800864at2"/>
<evidence type="ECO:0000256" key="5">
    <source>
        <dbReference type="PIRNR" id="PIRNR001369"/>
    </source>
</evidence>
<dbReference type="SUPFAM" id="SSF48256">
    <property type="entry name" value="Citrate synthase"/>
    <property type="match status" value="1"/>
</dbReference>
<dbReference type="STRING" id="159291.SAMN05920897_106126"/>
<dbReference type="InterPro" id="IPR016142">
    <property type="entry name" value="Citrate_synth-like_lrg_a-sub"/>
</dbReference>
<proteinExistence type="inferred from homology"/>
<dbReference type="Proteomes" id="UP000186400">
    <property type="component" value="Unassembled WGS sequence"/>
</dbReference>
<dbReference type="GO" id="GO:0005975">
    <property type="term" value="P:carbohydrate metabolic process"/>
    <property type="evidence" value="ECO:0007669"/>
    <property type="project" value="TreeGrafter"/>
</dbReference>
<organism evidence="8 9">
    <name type="scientific">Alkalispirochaeta americana</name>
    <dbReference type="NCBI Taxonomy" id="159291"/>
    <lineage>
        <taxon>Bacteria</taxon>
        <taxon>Pseudomonadati</taxon>
        <taxon>Spirochaetota</taxon>
        <taxon>Spirochaetia</taxon>
        <taxon>Spirochaetales</taxon>
        <taxon>Spirochaetaceae</taxon>
        <taxon>Alkalispirochaeta</taxon>
    </lineage>
</organism>
<dbReference type="PANTHER" id="PTHR11739:SF4">
    <property type="entry name" value="CITRATE SYNTHASE, PEROXISOMAL"/>
    <property type="match status" value="1"/>
</dbReference>
<comment type="similarity">
    <text evidence="2 5 7">Belongs to the citrate synthase family.</text>
</comment>
<evidence type="ECO:0000256" key="7">
    <source>
        <dbReference type="RuleBase" id="RU003406"/>
    </source>
</evidence>
<evidence type="ECO:0000256" key="1">
    <source>
        <dbReference type="ARBA" id="ARBA00004751"/>
    </source>
</evidence>
<dbReference type="Gene3D" id="1.10.580.10">
    <property type="entry name" value="Citrate Synthase, domain 1"/>
    <property type="match status" value="2"/>
</dbReference>
<dbReference type="InterPro" id="IPR019810">
    <property type="entry name" value="Citrate_synthase_AS"/>
</dbReference>
<sequence>MEQTLDDITRIVLEAKERAYRETNNEPEPNMTSSVDWPINCTVGPGLEGAIACETQIGYVNGAKGWLIYRGYDIFDLCAHSSFEETSFLLLHGKLPTATELETFSKTLRRRMFIPKTQRLLLSFPVESMNPMAALRLGTNLMRQKQTYQDHLPGTPAEAPLHSDDDSIAMETVPEGKKNPVFQFLTRFFRPVPTVEPTDLVSSDETESCYNLIAGVASVAAAIGRVREGRIPLEPLPDLSFAGNYLYMLTGRRPTPLEERIMDICLILHADHGMNASTFASMVVASTLSDIYLAIGAGISALSGPLHGGANVEVVNMLERIGKPSSVKKWYRTAVEQKRKVMGFGHRVYKAYDPRARILGPLAGMLATENPELKTMYQTALALEQEVISHLGASKKVFPNVDFFSGIVYRSMGIPSDLYTTIFAVSRVSGWCARVMEYIENNRIFRPRALYTGRFDEKYTPLQDRS</sequence>
<dbReference type="AlphaFoldDB" id="A0A1N6RIP0"/>
<dbReference type="PANTHER" id="PTHR11739">
    <property type="entry name" value="CITRATE SYNTHASE"/>
    <property type="match status" value="1"/>
</dbReference>
<dbReference type="PIRSF" id="PIRSF001369">
    <property type="entry name" value="Citrate_synth"/>
    <property type="match status" value="1"/>
</dbReference>
<keyword evidence="9" id="KW-1185">Reference proteome</keyword>
<evidence type="ECO:0000256" key="4">
    <source>
        <dbReference type="ARBA" id="ARBA00049288"/>
    </source>
</evidence>
<dbReference type="PROSITE" id="PS00480">
    <property type="entry name" value="CITRATE_SYNTHASE"/>
    <property type="match status" value="1"/>
</dbReference>
<dbReference type="GO" id="GO:0036440">
    <property type="term" value="F:citrate synthase activity"/>
    <property type="evidence" value="ECO:0007669"/>
    <property type="project" value="UniProtKB-EC"/>
</dbReference>
<name>A0A1N6RIP0_9SPIO</name>
<dbReference type="Pfam" id="PF00285">
    <property type="entry name" value="Citrate_synt"/>
    <property type="match status" value="1"/>
</dbReference>
<evidence type="ECO:0000256" key="2">
    <source>
        <dbReference type="ARBA" id="ARBA00010566"/>
    </source>
</evidence>
<accession>A0A1N6RIP0</accession>
<evidence type="ECO:0000313" key="9">
    <source>
        <dbReference type="Proteomes" id="UP000186400"/>
    </source>
</evidence>
<evidence type="ECO:0000256" key="3">
    <source>
        <dbReference type="ARBA" id="ARBA00022679"/>
    </source>
</evidence>
<reference evidence="8 9" key="1">
    <citation type="submission" date="2017-01" db="EMBL/GenBank/DDBJ databases">
        <authorList>
            <person name="Mah S.A."/>
            <person name="Swanson W.J."/>
            <person name="Moy G.W."/>
            <person name="Vacquier V.D."/>
        </authorList>
    </citation>
    <scope>NUCLEOTIDE SEQUENCE [LARGE SCALE GENOMIC DNA]</scope>
    <source>
        <strain evidence="8 9">ASpG1</strain>
    </source>
</reference>
<dbReference type="RefSeq" id="WP_076488403.1">
    <property type="nucleotide sequence ID" value="NZ_FTMS01000006.1"/>
</dbReference>
<dbReference type="GO" id="GO:0006099">
    <property type="term" value="P:tricarboxylic acid cycle"/>
    <property type="evidence" value="ECO:0007669"/>
    <property type="project" value="UniProtKB-UniPathway"/>
</dbReference>
<evidence type="ECO:0000256" key="6">
    <source>
        <dbReference type="PIRSR" id="PIRSR001369-1"/>
    </source>
</evidence>
<feature type="active site" evidence="6">
    <location>
        <position position="402"/>
    </location>
</feature>
<dbReference type="EMBL" id="FTMS01000006">
    <property type="protein sequence ID" value="SIQ28659.1"/>
    <property type="molecule type" value="Genomic_DNA"/>
</dbReference>
<dbReference type="InterPro" id="IPR002020">
    <property type="entry name" value="Citrate_synthase"/>
</dbReference>
<comment type="pathway">
    <text evidence="1">Carbohydrate metabolism; tricarboxylic acid cycle; isocitrate from oxaloacetate: step 1/2.</text>
</comment>
<keyword evidence="3 5" id="KW-0808">Transferase</keyword>
<gene>
    <name evidence="8" type="ORF">SAMN05920897_106126</name>
</gene>
<dbReference type="InterPro" id="IPR016143">
    <property type="entry name" value="Citrate_synth-like_sm_a-sub"/>
</dbReference>
<dbReference type="PRINTS" id="PR00143">
    <property type="entry name" value="CITRTSNTHASE"/>
</dbReference>
<dbReference type="InterPro" id="IPR036969">
    <property type="entry name" value="Citrate_synthase_sf"/>
</dbReference>
<dbReference type="CDD" id="cd06118">
    <property type="entry name" value="citrate_synt_like_1"/>
    <property type="match status" value="1"/>
</dbReference>
<dbReference type="Gene3D" id="1.10.230.10">
    <property type="entry name" value="Cytochrome P450-Terp, domain 2"/>
    <property type="match status" value="1"/>
</dbReference>
<protein>
    <recommendedName>
        <fullName evidence="5">Citrate synthase</fullName>
    </recommendedName>
</protein>
<comment type="catalytic activity">
    <reaction evidence="4">
        <text>oxaloacetate + acetyl-CoA + H2O = citrate + CoA + H(+)</text>
        <dbReference type="Rhea" id="RHEA:16845"/>
        <dbReference type="ChEBI" id="CHEBI:15377"/>
        <dbReference type="ChEBI" id="CHEBI:15378"/>
        <dbReference type="ChEBI" id="CHEBI:16452"/>
        <dbReference type="ChEBI" id="CHEBI:16947"/>
        <dbReference type="ChEBI" id="CHEBI:57287"/>
        <dbReference type="ChEBI" id="CHEBI:57288"/>
        <dbReference type="EC" id="2.3.3.16"/>
    </reaction>
</comment>
<dbReference type="InterPro" id="IPR024176">
    <property type="entry name" value="Citrate_synthase_bac-typ"/>
</dbReference>
<evidence type="ECO:0000313" key="8">
    <source>
        <dbReference type="EMBL" id="SIQ28659.1"/>
    </source>
</evidence>
<dbReference type="UniPathway" id="UPA00223"/>
<feature type="active site" evidence="6">
    <location>
        <position position="346"/>
    </location>
</feature>